<dbReference type="PANTHER" id="PTHR41299:SF1">
    <property type="entry name" value="THIAMINE PYROPHOSPHOKINASE"/>
    <property type="match status" value="1"/>
</dbReference>
<keyword evidence="4" id="KW-0067">ATP-binding</keyword>
<gene>
    <name evidence="7" type="ORF">F130042H8_19220</name>
</gene>
<evidence type="ECO:0000256" key="4">
    <source>
        <dbReference type="ARBA" id="ARBA00022840"/>
    </source>
</evidence>
<dbReference type="Pfam" id="PF04263">
    <property type="entry name" value="TPK_catalytic"/>
    <property type="match status" value="1"/>
</dbReference>
<dbReference type="CDD" id="cd07995">
    <property type="entry name" value="TPK"/>
    <property type="match status" value="1"/>
</dbReference>
<dbReference type="InterPro" id="IPR053149">
    <property type="entry name" value="TPK"/>
</dbReference>
<dbReference type="EMBL" id="BAABXL010000001">
    <property type="protein sequence ID" value="GAA6268862.1"/>
    <property type="molecule type" value="Genomic_DNA"/>
</dbReference>
<evidence type="ECO:0000256" key="3">
    <source>
        <dbReference type="ARBA" id="ARBA00022777"/>
    </source>
</evidence>
<dbReference type="Proteomes" id="UP001600894">
    <property type="component" value="Unassembled WGS sequence"/>
</dbReference>
<dbReference type="NCBIfam" id="TIGR01378">
    <property type="entry name" value="thi_PPkinase"/>
    <property type="match status" value="1"/>
</dbReference>
<keyword evidence="8" id="KW-1185">Reference proteome</keyword>
<dbReference type="PANTHER" id="PTHR41299">
    <property type="entry name" value="THIAMINE PYROPHOSPHOKINASE"/>
    <property type="match status" value="1"/>
</dbReference>
<dbReference type="InterPro" id="IPR007373">
    <property type="entry name" value="Thiamin_PyroPKinase_B1-bd"/>
</dbReference>
<dbReference type="RefSeq" id="WP_390469820.1">
    <property type="nucleotide sequence ID" value="NZ_BAABXL010000001.1"/>
</dbReference>
<accession>A0ABQ0AXX5</accession>
<comment type="caution">
    <text evidence="7">The sequence shown here is derived from an EMBL/GenBank/DDBJ whole genome shotgun (WGS) entry which is preliminary data.</text>
</comment>
<evidence type="ECO:0000313" key="8">
    <source>
        <dbReference type="Proteomes" id="UP001600894"/>
    </source>
</evidence>
<dbReference type="Pfam" id="PF04265">
    <property type="entry name" value="TPK_B1_binding"/>
    <property type="match status" value="1"/>
</dbReference>
<evidence type="ECO:0000256" key="2">
    <source>
        <dbReference type="ARBA" id="ARBA00022741"/>
    </source>
</evidence>
<dbReference type="InterPro" id="IPR006282">
    <property type="entry name" value="Thi_PPkinase"/>
</dbReference>
<protein>
    <recommendedName>
        <fullName evidence="5">Thiamine diphosphokinase</fullName>
        <ecNumber evidence="5">2.7.6.2</ecNumber>
    </recommendedName>
</protein>
<sequence length="216" mass="23892">MKRCLVLTGGRLDLAFAGSFLEKEEFHKIVAVDGGLKAARALGITPDVIVGDFDSADPSVLACYRKQEHIIWEVHQPEKDDTDTELALKRAMAMACTEIVLLGATGGRLDHMIGNIQLLYPCLQKGIRASIVDPQNRLYLIDGETVFCREKMWGKYVSFLPFTEEVCGITLKGFKYPLTDRDIRIGTSLGISNELTEKDGIITFTDGVLIAVESHD</sequence>
<keyword evidence="1" id="KW-0808">Transferase</keyword>
<dbReference type="EC" id="2.7.6.2" evidence="5"/>
<dbReference type="InterPro" id="IPR036371">
    <property type="entry name" value="TPK_B1-bd_sf"/>
</dbReference>
<dbReference type="SMART" id="SM00983">
    <property type="entry name" value="TPK_B1_binding"/>
    <property type="match status" value="1"/>
</dbReference>
<dbReference type="SUPFAM" id="SSF63999">
    <property type="entry name" value="Thiamin pyrophosphokinase, catalytic domain"/>
    <property type="match status" value="1"/>
</dbReference>
<evidence type="ECO:0000256" key="5">
    <source>
        <dbReference type="NCBIfam" id="TIGR01378"/>
    </source>
</evidence>
<evidence type="ECO:0000313" key="7">
    <source>
        <dbReference type="EMBL" id="GAA6268862.1"/>
    </source>
</evidence>
<feature type="domain" description="Thiamin pyrophosphokinase thiamin-binding" evidence="6">
    <location>
        <begin position="143"/>
        <end position="210"/>
    </location>
</feature>
<proteinExistence type="predicted"/>
<dbReference type="InterPro" id="IPR007371">
    <property type="entry name" value="TPK_catalytic"/>
</dbReference>
<evidence type="ECO:0000256" key="1">
    <source>
        <dbReference type="ARBA" id="ARBA00022679"/>
    </source>
</evidence>
<dbReference type="Gene3D" id="3.40.50.10240">
    <property type="entry name" value="Thiamin pyrophosphokinase, catalytic domain"/>
    <property type="match status" value="1"/>
</dbReference>
<keyword evidence="2" id="KW-0547">Nucleotide-binding</keyword>
<evidence type="ECO:0000259" key="6">
    <source>
        <dbReference type="SMART" id="SM00983"/>
    </source>
</evidence>
<reference evidence="7 8" key="1">
    <citation type="submission" date="2024-04" db="EMBL/GenBank/DDBJ databases">
        <title>Defined microbial consortia suppress multidrug-resistant proinflammatory Enterobacteriaceae via ecological control.</title>
        <authorList>
            <person name="Furuichi M."/>
            <person name="Kawaguchi T."/>
            <person name="Pust M."/>
            <person name="Yasuma K."/>
            <person name="Plichta D."/>
            <person name="Hasegawa N."/>
            <person name="Ohya T."/>
            <person name="Bhattarai S."/>
            <person name="Sasajima S."/>
            <person name="Aoto Y."/>
            <person name="Tuganbaev T."/>
            <person name="Yaginuma M."/>
            <person name="Ueda M."/>
            <person name="Okahashi N."/>
            <person name="Amafuji K."/>
            <person name="Kiridooshi Y."/>
            <person name="Sugita K."/>
            <person name="Strazar M."/>
            <person name="Skelly A."/>
            <person name="Suda W."/>
            <person name="Hattori M."/>
            <person name="Nakamoto N."/>
            <person name="Caballero S."/>
            <person name="Norman J."/>
            <person name="Olle B."/>
            <person name="Tanoue T."/>
            <person name="Arita M."/>
            <person name="Bucci V."/>
            <person name="Atarashi K."/>
            <person name="Xavier R."/>
            <person name="Honda K."/>
        </authorList>
    </citation>
    <scope>NUCLEOTIDE SEQUENCE [LARGE SCALE GENOMIC DNA]</scope>
    <source>
        <strain evidence="8">f13</strain>
    </source>
</reference>
<dbReference type="InterPro" id="IPR036759">
    <property type="entry name" value="TPK_catalytic_sf"/>
</dbReference>
<name>A0ABQ0AXX5_9FIRM</name>
<dbReference type="SUPFAM" id="SSF63862">
    <property type="entry name" value="Thiamin pyrophosphokinase, substrate-binding domain"/>
    <property type="match status" value="1"/>
</dbReference>
<keyword evidence="3" id="KW-0418">Kinase</keyword>
<organism evidence="7 8">
    <name type="scientific">Enterocloster alcoholdehydrogenati</name>
    <dbReference type="NCBI Taxonomy" id="2547410"/>
    <lineage>
        <taxon>Bacteria</taxon>
        <taxon>Bacillati</taxon>
        <taxon>Bacillota</taxon>
        <taxon>Clostridia</taxon>
        <taxon>Lachnospirales</taxon>
        <taxon>Lachnospiraceae</taxon>
        <taxon>Enterocloster</taxon>
    </lineage>
</organism>